<sequence length="397" mass="44448">PGPKFHCGVSFGEGKHASVIATCPNKGELNKSLLDKCLSTENKIGLLTTPVVDRQTGYHYRNIYCGLCNGINSEQMVAWKINIAFRKGIPGPTDIKDMMSILDIKKTHRTIKITYDPYVVPDFPPRVCVLKYDYCTGECLNATIVEKCAESGGMVVHNIWGATFNNIYCAICSSHGLLPAGGRILCGHPPSFGNPLATQAFYSVELQIEFREDPDFYVSIVTPGIGYLSNEPIRHICNVIDHHCCLIDCGALAIVSTDGARCKLRKDKWMANVKLTISMYSYTSIITALLQEYLDHNGLQGSGHVQVTHMEMYRLGFLYKLSLAILFDQDYTRNKMNSIINETFSNLDKFYKNNTKINIYDCDMTSVEFEYIIGEDVTTTHNTTQENCDIMATQKTT</sequence>
<feature type="non-terminal residue" evidence="1">
    <location>
        <position position="1"/>
    </location>
</feature>
<evidence type="ECO:0000313" key="1">
    <source>
        <dbReference type="EMBL" id="CAH1786960.1"/>
    </source>
</evidence>
<feature type="non-terminal residue" evidence="1">
    <location>
        <position position="397"/>
    </location>
</feature>
<dbReference type="AlphaFoldDB" id="A0A8S4P1Q1"/>
<reference evidence="1" key="1">
    <citation type="submission" date="2022-03" db="EMBL/GenBank/DDBJ databases">
        <authorList>
            <person name="Martin C."/>
        </authorList>
    </citation>
    <scope>NUCLEOTIDE SEQUENCE</scope>
</reference>
<proteinExistence type="predicted"/>
<keyword evidence="2" id="KW-1185">Reference proteome</keyword>
<evidence type="ECO:0000313" key="2">
    <source>
        <dbReference type="Proteomes" id="UP000749559"/>
    </source>
</evidence>
<organism evidence="1 2">
    <name type="scientific">Owenia fusiformis</name>
    <name type="common">Polychaete worm</name>
    <dbReference type="NCBI Taxonomy" id="6347"/>
    <lineage>
        <taxon>Eukaryota</taxon>
        <taxon>Metazoa</taxon>
        <taxon>Spiralia</taxon>
        <taxon>Lophotrochozoa</taxon>
        <taxon>Annelida</taxon>
        <taxon>Polychaeta</taxon>
        <taxon>Sedentaria</taxon>
        <taxon>Canalipalpata</taxon>
        <taxon>Sabellida</taxon>
        <taxon>Oweniida</taxon>
        <taxon>Oweniidae</taxon>
        <taxon>Owenia</taxon>
    </lineage>
</organism>
<comment type="caution">
    <text evidence="1">The sequence shown here is derived from an EMBL/GenBank/DDBJ whole genome shotgun (WGS) entry which is preliminary data.</text>
</comment>
<accession>A0A8S4P1Q1</accession>
<dbReference type="EMBL" id="CAIIXF020000006">
    <property type="protein sequence ID" value="CAH1786960.1"/>
    <property type="molecule type" value="Genomic_DNA"/>
</dbReference>
<protein>
    <submittedName>
        <fullName evidence="1">Uncharacterized protein</fullName>
    </submittedName>
</protein>
<dbReference type="Proteomes" id="UP000749559">
    <property type="component" value="Unassembled WGS sequence"/>
</dbReference>
<gene>
    <name evidence="1" type="ORF">OFUS_LOCUS12755</name>
</gene>
<name>A0A8S4P1Q1_OWEFU</name>